<sequence length="959" mass="109061">MSSSSSSSFPNHQWLYDVFLNFRGEDTRSKFVSHLHASLSNAGINTFVDYQLDKGTELESELLQAIEDSHISIVVFSKTYTESSWCLNELEKIMKCRRNYGQIVVPIFYDVDPSVVRHQKGAYGNALRSTAEKRYSAGEAFEYVLSRWRIALTEASNLSGWDLTNCRNENELMQQIVEDVLTKIQNTFLSITEYPVGLESRVEQVIQFIEKQSSKVSMIGIWGMGGSGKTTTAKAIYNRIHRKFVDRSFIENVREVSEKDNRGIIHLQEQLLSDVLKTKERIHNIAFGPNLIENRLKGKRALVVLDDVTTSEQLKALCGNPKLFGSGSVLIVTTRDVRLLNLLSADYVCTMTEMDKKESLELFSWHAFRRPIPSADFDKLSKNVVAYSGGLPLALEVLGSYLYERTEQEWKGVLSKLGRIPNDQVQEKLRISYDGLEDDTEKDIFLDICCFFIGKDISYVTEILNGCGLYANIGIPVLIERSLVKVGKNNKLGMHDLLRDMGREIVRESSARVPGKRSRLWFRGDVLDVLTTNTGTKTVEGLVLKSQSTGEVCFSADSFKEMKKLRLLQLDHVDLTGDFGYLSKEVRWLHWQGYTGDYMPGEFYQGNLVVVDLRYSYIKRVWKETMLMDKLKILNLSHSKYLEITPDFSKLPNLEKLIMKDCPSLSKIHHSIGDLKNVLLINLKDCTGLRNLPRKIYQLKSLKTFILSGCSKIDKLEEDIVQMESLTTLVATNTGVKQVPFSIVRSKSIVYISLCGFEGSSRNVFPSLIRSWMAPTMNSLLYISPFGSVSLSLASLVFESDNSGYLSPNPSSLSKLGRFWVHYRLYFQVTQELRTFLDDLYNVNFTVLEDTSHESQSSSYSLRSLLMKMSSCHGKINNTLGESISQTMSGELSKVHNKCILQEISEKQVNHRIDSHLREFGWTLMKTMKASHLSNVLGSIQMRKSGKTWEIFLPQHLRN</sequence>
<name>A0ACB0IRY1_TRIPR</name>
<gene>
    <name evidence="1" type="ORF">MILVUS5_LOCUS5789</name>
</gene>
<dbReference type="EMBL" id="CASHSV030000002">
    <property type="protein sequence ID" value="CAJ2635014.1"/>
    <property type="molecule type" value="Genomic_DNA"/>
</dbReference>
<evidence type="ECO:0000313" key="2">
    <source>
        <dbReference type="Proteomes" id="UP001177021"/>
    </source>
</evidence>
<keyword evidence="2" id="KW-1185">Reference proteome</keyword>
<comment type="caution">
    <text evidence="1">The sequence shown here is derived from an EMBL/GenBank/DDBJ whole genome shotgun (WGS) entry which is preliminary data.</text>
</comment>
<protein>
    <submittedName>
        <fullName evidence="1">Uncharacterized protein</fullName>
    </submittedName>
</protein>
<organism evidence="1 2">
    <name type="scientific">Trifolium pratense</name>
    <name type="common">Red clover</name>
    <dbReference type="NCBI Taxonomy" id="57577"/>
    <lineage>
        <taxon>Eukaryota</taxon>
        <taxon>Viridiplantae</taxon>
        <taxon>Streptophyta</taxon>
        <taxon>Embryophyta</taxon>
        <taxon>Tracheophyta</taxon>
        <taxon>Spermatophyta</taxon>
        <taxon>Magnoliopsida</taxon>
        <taxon>eudicotyledons</taxon>
        <taxon>Gunneridae</taxon>
        <taxon>Pentapetalae</taxon>
        <taxon>rosids</taxon>
        <taxon>fabids</taxon>
        <taxon>Fabales</taxon>
        <taxon>Fabaceae</taxon>
        <taxon>Papilionoideae</taxon>
        <taxon>50 kb inversion clade</taxon>
        <taxon>NPAAA clade</taxon>
        <taxon>Hologalegina</taxon>
        <taxon>IRL clade</taxon>
        <taxon>Trifolieae</taxon>
        <taxon>Trifolium</taxon>
    </lineage>
</organism>
<proteinExistence type="predicted"/>
<accession>A0ACB0IRY1</accession>
<evidence type="ECO:0000313" key="1">
    <source>
        <dbReference type="EMBL" id="CAJ2635014.1"/>
    </source>
</evidence>
<reference evidence="1" key="1">
    <citation type="submission" date="2023-10" db="EMBL/GenBank/DDBJ databases">
        <authorList>
            <person name="Rodriguez Cubillos JULIANA M."/>
            <person name="De Vega J."/>
        </authorList>
    </citation>
    <scope>NUCLEOTIDE SEQUENCE</scope>
</reference>
<dbReference type="Proteomes" id="UP001177021">
    <property type="component" value="Unassembled WGS sequence"/>
</dbReference>